<dbReference type="OrthoDB" id="19045at2759"/>
<dbReference type="GO" id="GO:0046403">
    <property type="term" value="F:polynucleotide 3'-phosphatase activity"/>
    <property type="evidence" value="ECO:0007669"/>
    <property type="project" value="TreeGrafter"/>
</dbReference>
<dbReference type="NCBIfam" id="TIGR01664">
    <property type="entry name" value="DNA-3'-Pase"/>
    <property type="match status" value="1"/>
</dbReference>
<gene>
    <name evidence="1" type="ORF">ENH_00064510</name>
</gene>
<evidence type="ECO:0000313" key="1">
    <source>
        <dbReference type="EMBL" id="CDJ69150.1"/>
    </source>
</evidence>
<evidence type="ECO:0000313" key="2">
    <source>
        <dbReference type="Proteomes" id="UP000030754"/>
    </source>
</evidence>
<dbReference type="GO" id="GO:0006281">
    <property type="term" value="P:DNA repair"/>
    <property type="evidence" value="ECO:0007669"/>
    <property type="project" value="TreeGrafter"/>
</dbReference>
<dbReference type="InterPro" id="IPR027417">
    <property type="entry name" value="P-loop_NTPase"/>
</dbReference>
<dbReference type="SUPFAM" id="SSF52540">
    <property type="entry name" value="P-loop containing nucleoside triphosphate hydrolases"/>
    <property type="match status" value="1"/>
</dbReference>
<dbReference type="GeneID" id="25476588"/>
<dbReference type="AlphaFoldDB" id="U6N5G8"/>
<dbReference type="Proteomes" id="UP000030754">
    <property type="component" value="Unassembled WGS sequence"/>
</dbReference>
<dbReference type="SUPFAM" id="SSF56784">
    <property type="entry name" value="HAD-like"/>
    <property type="match status" value="1"/>
</dbReference>
<dbReference type="PANTHER" id="PTHR12083">
    <property type="entry name" value="BIFUNCTIONAL POLYNUCLEOTIDE PHOSPHATASE/KINASE"/>
    <property type="match status" value="1"/>
</dbReference>
<dbReference type="NCBIfam" id="TIGR01662">
    <property type="entry name" value="HAD-SF-IIIA"/>
    <property type="match status" value="1"/>
</dbReference>
<accession>U6N5G8</accession>
<dbReference type="EMBL" id="HG725668">
    <property type="protein sequence ID" value="CDJ69150.1"/>
    <property type="molecule type" value="Genomic_DNA"/>
</dbReference>
<keyword evidence="1" id="KW-0808">Transferase</keyword>
<protein>
    <submittedName>
        <fullName evidence="1">Polynucleotide kinase-3'-phosphatase, putative</fullName>
    </submittedName>
</protein>
<dbReference type="InterPro" id="IPR006551">
    <property type="entry name" value="Polynucleotide_phosphatase"/>
</dbReference>
<dbReference type="RefSeq" id="XP_013437617.1">
    <property type="nucleotide sequence ID" value="XM_013582163.1"/>
</dbReference>
<keyword evidence="1" id="KW-0418">Kinase</keyword>
<dbReference type="InterPro" id="IPR013954">
    <property type="entry name" value="PNK3P"/>
</dbReference>
<dbReference type="Gene3D" id="3.40.50.1000">
    <property type="entry name" value="HAD superfamily/HAD-like"/>
    <property type="match status" value="1"/>
</dbReference>
<dbReference type="PANTHER" id="PTHR12083:SF9">
    <property type="entry name" value="BIFUNCTIONAL POLYNUCLEOTIDE PHOSPHATASE_KINASE"/>
    <property type="match status" value="1"/>
</dbReference>
<reference evidence="1" key="2">
    <citation type="submission" date="2013-10" db="EMBL/GenBank/DDBJ databases">
        <authorList>
            <person name="Aslett M."/>
        </authorList>
    </citation>
    <scope>NUCLEOTIDE SEQUENCE [LARGE SCALE GENOMIC DNA]</scope>
    <source>
        <strain evidence="1">Houghton</strain>
    </source>
</reference>
<organism evidence="1 2">
    <name type="scientific">Eimeria necatrix</name>
    <dbReference type="NCBI Taxonomy" id="51315"/>
    <lineage>
        <taxon>Eukaryota</taxon>
        <taxon>Sar</taxon>
        <taxon>Alveolata</taxon>
        <taxon>Apicomplexa</taxon>
        <taxon>Conoidasida</taxon>
        <taxon>Coccidia</taxon>
        <taxon>Eucoccidiorida</taxon>
        <taxon>Eimeriorina</taxon>
        <taxon>Eimeriidae</taxon>
        <taxon>Eimeria</taxon>
    </lineage>
</organism>
<dbReference type="InterPro" id="IPR023214">
    <property type="entry name" value="HAD_sf"/>
</dbReference>
<dbReference type="Pfam" id="PF13671">
    <property type="entry name" value="AAA_33"/>
    <property type="match status" value="1"/>
</dbReference>
<keyword evidence="2" id="KW-1185">Reference proteome</keyword>
<dbReference type="Pfam" id="PF08645">
    <property type="entry name" value="PNK3P"/>
    <property type="match status" value="1"/>
</dbReference>
<dbReference type="InterPro" id="IPR036412">
    <property type="entry name" value="HAD-like_sf"/>
</dbReference>
<sequence>MAKRKTFNSVEAQPSSPFWHPAGGNSVWWRHYGAASNQLYSQCAAKRGAAARADCCHLYNLHASQAVFRLPTCCRVGGAVPGEAEGAEAREKCQCSRVAIFDLDGTLITTRSGKKFPTSAQDWKLLFDPHVRAKLQRLHELGYSIFILSNQLGVAVGHVSLEEITSKVDGVQQALAVPLTACLCCCDDLYRKPRPTAGAFIFKNLLPLLQQQQQQQQQQVAAAASEDCKYPRVFYVGDAAGRPGDHSAADLKFALNAGIRFFTPEEFFEEKAAPLLPLLSRRASEGKQQLLGGGEGSLGSAGKRKASEVAAAAFDPCELLKGEAQPHKKSATDTETCTEAKAPAQELVVLIGAPGSGKSTLVEKLFPGHGVVRQDDLKTKAKCEELCARLLREGRSVAIDRQNATKEDRQVFIQLAKQHAPGCAVRGLALLWPKEVCLHLGQFRSLAAALRARAAAGAAAAPAQSASRFRLAKVPKVVVNSFYAKVEPPTLEEGFGSVEILQDVARDFLLHNDFVSDEERRIFASFLD</sequence>
<name>U6N5G8_9EIME</name>
<proteinExistence type="predicted"/>
<dbReference type="VEuPathDB" id="ToxoDB:ENH_00064510"/>
<reference evidence="1" key="1">
    <citation type="submission" date="2013-10" db="EMBL/GenBank/DDBJ databases">
        <title>Genomic analysis of the causative agents of coccidiosis in chickens.</title>
        <authorList>
            <person name="Reid A.J."/>
            <person name="Blake D."/>
            <person name="Billington K."/>
            <person name="Browne H."/>
            <person name="Dunn M."/>
            <person name="Hung S."/>
            <person name="Kawahara F."/>
            <person name="Miranda-Saavedra D."/>
            <person name="Mourier T."/>
            <person name="Nagra H."/>
            <person name="Otto T.D."/>
            <person name="Rawlings N."/>
            <person name="Sanchez A."/>
            <person name="Sanders M."/>
            <person name="Subramaniam C."/>
            <person name="Tay Y."/>
            <person name="Dear P."/>
            <person name="Doerig C."/>
            <person name="Gruber A."/>
            <person name="Parkinson J."/>
            <person name="Shirley M."/>
            <person name="Wan K.L."/>
            <person name="Berriman M."/>
            <person name="Tomley F."/>
            <person name="Pain A."/>
        </authorList>
    </citation>
    <scope>NUCLEOTIDE SEQUENCE [LARGE SCALE GENOMIC DNA]</scope>
    <source>
        <strain evidence="1">Houghton</strain>
    </source>
</reference>
<dbReference type="GO" id="GO:0003690">
    <property type="term" value="F:double-stranded DNA binding"/>
    <property type="evidence" value="ECO:0007669"/>
    <property type="project" value="TreeGrafter"/>
</dbReference>
<dbReference type="InterPro" id="IPR006549">
    <property type="entry name" value="HAD-SF_hydro_IIIA"/>
</dbReference>
<dbReference type="Gene3D" id="3.40.50.300">
    <property type="entry name" value="P-loop containing nucleotide triphosphate hydrolases"/>
    <property type="match status" value="1"/>
</dbReference>
<dbReference type="GO" id="GO:0046404">
    <property type="term" value="F:ATP-dependent polydeoxyribonucleotide 5'-hydroxyl-kinase activity"/>
    <property type="evidence" value="ECO:0007669"/>
    <property type="project" value="TreeGrafter"/>
</dbReference>